<organism evidence="1">
    <name type="scientific">Desertifilum tharense IPPAS B-1220</name>
    <dbReference type="NCBI Taxonomy" id="1781255"/>
    <lineage>
        <taxon>Bacteria</taxon>
        <taxon>Bacillati</taxon>
        <taxon>Cyanobacteriota</taxon>
        <taxon>Cyanophyceae</taxon>
        <taxon>Desertifilales</taxon>
        <taxon>Desertifilaceae</taxon>
        <taxon>Desertifilum</taxon>
    </lineage>
</organism>
<dbReference type="STRING" id="1781255.BH720_18900"/>
<accession>A0A1E5QH31</accession>
<sequence>MQAVSHPASRQVFACPQLPLAVYREVEAHLRQVTGVQAGLLPQTSKTFEYRQSQVGGVWIEYPENLSAEARSRVEQILAYYGDRYGAWEPLEPER</sequence>
<dbReference type="RefSeq" id="WP_069968789.1">
    <property type="nucleotide sequence ID" value="NZ_CM124774.1"/>
</dbReference>
<gene>
    <name evidence="1" type="ORF">BH720_18900</name>
</gene>
<proteinExistence type="predicted"/>
<dbReference type="OrthoDB" id="514866at2"/>
<dbReference type="EMBL" id="MJGC01000084">
    <property type="protein sequence ID" value="OEJ73623.1"/>
    <property type="molecule type" value="Genomic_DNA"/>
</dbReference>
<evidence type="ECO:0000313" key="1">
    <source>
        <dbReference type="EMBL" id="OEJ73623.1"/>
    </source>
</evidence>
<comment type="caution">
    <text evidence="1">The sequence shown here is derived from an EMBL/GenBank/DDBJ whole genome shotgun (WGS) entry which is preliminary data.</text>
</comment>
<name>A0A1E5QH31_9CYAN</name>
<reference evidence="1" key="1">
    <citation type="submission" date="2016-09" db="EMBL/GenBank/DDBJ databases">
        <title>Draft genome of thermotolerant cyanobacterium Desertifilum sp. strain IPPAS B-1220.</title>
        <authorList>
            <person name="Sinetova M.A."/>
            <person name="Bolakhan K."/>
            <person name="Zayadan B.K."/>
            <person name="Mironov K.S."/>
            <person name="Ustinova V."/>
            <person name="Kupriyanova E.V."/>
            <person name="Sidorov R.A."/>
            <person name="Skrypnik A.N."/>
            <person name="Gogoleva N.E."/>
            <person name="Gogolev Y.V."/>
            <person name="Los D.A."/>
        </authorList>
    </citation>
    <scope>NUCLEOTIDE SEQUENCE [LARGE SCALE GENOMIC DNA]</scope>
    <source>
        <strain evidence="1">IPPAS B-1220</strain>
    </source>
</reference>
<dbReference type="AlphaFoldDB" id="A0A1E5QH31"/>
<protein>
    <submittedName>
        <fullName evidence="1">Uncharacterized protein</fullName>
    </submittedName>
</protein>